<evidence type="ECO:0000256" key="4">
    <source>
        <dbReference type="ARBA" id="ARBA00023128"/>
    </source>
</evidence>
<reference evidence="11 12" key="1">
    <citation type="journal article" date="2018" name="Nat. Ecol. Evol.">
        <title>Pezizomycetes genomes reveal the molecular basis of ectomycorrhizal truffle lifestyle.</title>
        <authorList>
            <person name="Murat C."/>
            <person name="Payen T."/>
            <person name="Noel B."/>
            <person name="Kuo A."/>
            <person name="Morin E."/>
            <person name="Chen J."/>
            <person name="Kohler A."/>
            <person name="Krizsan K."/>
            <person name="Balestrini R."/>
            <person name="Da Silva C."/>
            <person name="Montanini B."/>
            <person name="Hainaut M."/>
            <person name="Levati E."/>
            <person name="Barry K.W."/>
            <person name="Belfiori B."/>
            <person name="Cichocki N."/>
            <person name="Clum A."/>
            <person name="Dockter R.B."/>
            <person name="Fauchery L."/>
            <person name="Guy J."/>
            <person name="Iotti M."/>
            <person name="Le Tacon F."/>
            <person name="Lindquist E.A."/>
            <person name="Lipzen A."/>
            <person name="Malagnac F."/>
            <person name="Mello A."/>
            <person name="Molinier V."/>
            <person name="Miyauchi S."/>
            <person name="Poulain J."/>
            <person name="Riccioni C."/>
            <person name="Rubini A."/>
            <person name="Sitrit Y."/>
            <person name="Splivallo R."/>
            <person name="Traeger S."/>
            <person name="Wang M."/>
            <person name="Zifcakova L."/>
            <person name="Wipf D."/>
            <person name="Zambonelli A."/>
            <person name="Paolocci F."/>
            <person name="Nowrousian M."/>
            <person name="Ottonello S."/>
            <person name="Baldrian P."/>
            <person name="Spatafora J.W."/>
            <person name="Henrissat B."/>
            <person name="Nagy L.G."/>
            <person name="Aury J.M."/>
            <person name="Wincker P."/>
            <person name="Grigoriev I.V."/>
            <person name="Bonfante P."/>
            <person name="Martin F.M."/>
        </authorList>
    </citation>
    <scope>NUCLEOTIDE SEQUENCE [LARGE SCALE GENOMIC DNA]</scope>
    <source>
        <strain evidence="11 12">ATCC MYA-4762</strain>
    </source>
</reference>
<evidence type="ECO:0000256" key="8">
    <source>
        <dbReference type="PROSITE-ProRule" id="PRU00268"/>
    </source>
</evidence>
<dbReference type="InParanoid" id="A0A3N4LD30"/>
<keyword evidence="4" id="KW-0496">Mitochondrion</keyword>
<comment type="similarity">
    <text evidence="2 9">Belongs to the universal ribosomal protein uS5 family.</text>
</comment>
<dbReference type="InterPro" id="IPR014721">
    <property type="entry name" value="Ribsml_uS5_D2-typ_fold_subgr"/>
</dbReference>
<sequence length="336" mass="37447">MSAARSLRRLLSKAAQLTPARQFHSTPLAALPRNGPGNGKKVAVRPETRYTAEHLEQLEHYYTPSQLESILAGEAVVDPKDFARRQPRNGHDPYKLNYLSDLSKLDPILDFPKGEFKPAMGHPQQPLPKIEDPDLKFEEEDVQGLYRGEDLSRITGFSQAQLKKFTVRKMVFHRVVNQTRMGKIQRFYALHIAGNGNGLLGIGEGKSAEPGDAGQIATYMALRNLEPIPRYEGRTIYGNVKVKIGAVELELRTAPPGYGIRASEPIFEMCRCLGIQDLSAKITRSRNRMNVIKAALEGLRNQRLPDTIARGRGLKLADVRKVYYNGSNLGGPSSYL</sequence>
<dbReference type="SUPFAM" id="SSF54211">
    <property type="entry name" value="Ribosomal protein S5 domain 2-like"/>
    <property type="match status" value="1"/>
</dbReference>
<dbReference type="Gene3D" id="3.30.230.10">
    <property type="match status" value="1"/>
</dbReference>
<dbReference type="SUPFAM" id="SSF54768">
    <property type="entry name" value="dsRNA-binding domain-like"/>
    <property type="match status" value="1"/>
</dbReference>
<dbReference type="Gene3D" id="3.30.160.20">
    <property type="match status" value="1"/>
</dbReference>
<dbReference type="GO" id="GO:0005743">
    <property type="term" value="C:mitochondrial inner membrane"/>
    <property type="evidence" value="ECO:0007669"/>
    <property type="project" value="UniProtKB-ARBA"/>
</dbReference>
<evidence type="ECO:0000256" key="6">
    <source>
        <dbReference type="ARBA" id="ARBA00039335"/>
    </source>
</evidence>
<gene>
    <name evidence="11" type="ORF">L211DRAFT_843483</name>
</gene>
<dbReference type="InterPro" id="IPR000851">
    <property type="entry name" value="Ribosomal_uS5"/>
</dbReference>
<evidence type="ECO:0000256" key="7">
    <source>
        <dbReference type="ARBA" id="ARBA00041606"/>
    </source>
</evidence>
<dbReference type="Pfam" id="PF00333">
    <property type="entry name" value="Ribosomal_S5"/>
    <property type="match status" value="1"/>
</dbReference>
<dbReference type="FunFam" id="3.30.230.10:FF:000002">
    <property type="entry name" value="30S ribosomal protein S5"/>
    <property type="match status" value="1"/>
</dbReference>
<evidence type="ECO:0000259" key="10">
    <source>
        <dbReference type="PROSITE" id="PS50881"/>
    </source>
</evidence>
<evidence type="ECO:0000256" key="3">
    <source>
        <dbReference type="ARBA" id="ARBA00022980"/>
    </source>
</evidence>
<dbReference type="OrthoDB" id="309483at2759"/>
<dbReference type="Proteomes" id="UP000267821">
    <property type="component" value="Unassembled WGS sequence"/>
</dbReference>
<proteinExistence type="inferred from homology"/>
<evidence type="ECO:0000313" key="11">
    <source>
        <dbReference type="EMBL" id="RPB18571.1"/>
    </source>
</evidence>
<name>A0A3N4LD30_9PEZI</name>
<evidence type="ECO:0000256" key="2">
    <source>
        <dbReference type="ARBA" id="ARBA00008945"/>
    </source>
</evidence>
<dbReference type="GO" id="GO:0003735">
    <property type="term" value="F:structural constituent of ribosome"/>
    <property type="evidence" value="ECO:0007669"/>
    <property type="project" value="UniProtKB-UniRule"/>
</dbReference>
<dbReference type="PROSITE" id="PS50881">
    <property type="entry name" value="S5_DSRBD"/>
    <property type="match status" value="1"/>
</dbReference>
<dbReference type="Pfam" id="PF03719">
    <property type="entry name" value="Ribosomal_S5_C"/>
    <property type="match status" value="1"/>
</dbReference>
<dbReference type="GO" id="GO:0003723">
    <property type="term" value="F:RNA binding"/>
    <property type="evidence" value="ECO:0007669"/>
    <property type="project" value="InterPro"/>
</dbReference>
<dbReference type="FunFam" id="3.30.160.20:FF:000022">
    <property type="entry name" value="28S ribosomal protein S5, mitochondrial"/>
    <property type="match status" value="1"/>
</dbReference>
<accession>A0A3N4LD30</accession>
<feature type="domain" description="S5 DRBM" evidence="10">
    <location>
        <begin position="165"/>
        <end position="228"/>
    </location>
</feature>
<organism evidence="11 12">
    <name type="scientific">Terfezia boudieri ATCC MYA-4762</name>
    <dbReference type="NCBI Taxonomy" id="1051890"/>
    <lineage>
        <taxon>Eukaryota</taxon>
        <taxon>Fungi</taxon>
        <taxon>Dikarya</taxon>
        <taxon>Ascomycota</taxon>
        <taxon>Pezizomycotina</taxon>
        <taxon>Pezizomycetes</taxon>
        <taxon>Pezizales</taxon>
        <taxon>Pezizaceae</taxon>
        <taxon>Terfezia</taxon>
    </lineage>
</organism>
<evidence type="ECO:0000256" key="5">
    <source>
        <dbReference type="ARBA" id="ARBA00023274"/>
    </source>
</evidence>
<dbReference type="STRING" id="1051890.A0A3N4LD30"/>
<dbReference type="InterPro" id="IPR020568">
    <property type="entry name" value="Ribosomal_Su5_D2-typ_SF"/>
</dbReference>
<protein>
    <recommendedName>
        <fullName evidence="6">Small ribosomal subunit protein uS5m</fullName>
    </recommendedName>
    <alternativeName>
        <fullName evidence="7">28S ribosomal protein S5, mitochondrial</fullName>
    </alternativeName>
</protein>
<dbReference type="AlphaFoldDB" id="A0A3N4LD30"/>
<dbReference type="PANTHER" id="PTHR48277">
    <property type="entry name" value="MITOCHONDRIAL RIBOSOMAL PROTEIN S5"/>
    <property type="match status" value="1"/>
</dbReference>
<dbReference type="InterPro" id="IPR005324">
    <property type="entry name" value="Ribosomal_uS5_C"/>
</dbReference>
<dbReference type="GO" id="GO:0006412">
    <property type="term" value="P:translation"/>
    <property type="evidence" value="ECO:0007669"/>
    <property type="project" value="InterPro"/>
</dbReference>
<dbReference type="PANTHER" id="PTHR48277:SF1">
    <property type="entry name" value="MITOCHONDRIAL RIBOSOMAL PROTEIN S5"/>
    <property type="match status" value="1"/>
</dbReference>
<dbReference type="GO" id="GO:0005763">
    <property type="term" value="C:mitochondrial small ribosomal subunit"/>
    <property type="evidence" value="ECO:0007669"/>
    <property type="project" value="UniProtKB-ARBA"/>
</dbReference>
<evidence type="ECO:0000256" key="9">
    <source>
        <dbReference type="RuleBase" id="RU003823"/>
    </source>
</evidence>
<dbReference type="InterPro" id="IPR013810">
    <property type="entry name" value="Ribosomal_uS5_N"/>
</dbReference>
<comment type="subcellular location">
    <subcellularLocation>
        <location evidence="1">Mitochondrion</location>
    </subcellularLocation>
</comment>
<evidence type="ECO:0000313" key="12">
    <source>
        <dbReference type="Proteomes" id="UP000267821"/>
    </source>
</evidence>
<dbReference type="EMBL" id="ML121622">
    <property type="protein sequence ID" value="RPB18571.1"/>
    <property type="molecule type" value="Genomic_DNA"/>
</dbReference>
<evidence type="ECO:0000256" key="1">
    <source>
        <dbReference type="ARBA" id="ARBA00004173"/>
    </source>
</evidence>
<keyword evidence="12" id="KW-1185">Reference proteome</keyword>
<dbReference type="FunCoup" id="A0A3N4LD30">
    <property type="interactions" value="574"/>
</dbReference>
<keyword evidence="3 8" id="KW-0689">Ribosomal protein</keyword>
<keyword evidence="5 8" id="KW-0687">Ribonucleoprotein</keyword>